<proteinExistence type="predicted"/>
<accession>A0AAE1JR23</accession>
<evidence type="ECO:0000313" key="1">
    <source>
        <dbReference type="EMBL" id="KAK4273436.1"/>
    </source>
</evidence>
<sequence length="122" mass="13945">MASTSGKNLLCFFHVRGNFVHGGGQESDYVGGMVRTRGIKEGTTYEELQRIIVSLIGQENTEICVKFKLSMDTSTFVDLVDDEGVEHLIRYNEEYCHVYVEESENNDNRAQQMNVQMEEQQV</sequence>
<keyword evidence="2" id="KW-1185">Reference proteome</keyword>
<evidence type="ECO:0008006" key="3">
    <source>
        <dbReference type="Google" id="ProtNLM"/>
    </source>
</evidence>
<protein>
    <recommendedName>
        <fullName evidence="3">PB1 domain-containing protein</fullName>
    </recommendedName>
</protein>
<comment type="caution">
    <text evidence="1">The sequence shown here is derived from an EMBL/GenBank/DDBJ whole genome shotgun (WGS) entry which is preliminary data.</text>
</comment>
<dbReference type="Proteomes" id="UP001293593">
    <property type="component" value="Unassembled WGS sequence"/>
</dbReference>
<dbReference type="EMBL" id="JAWXYG010000005">
    <property type="protein sequence ID" value="KAK4273436.1"/>
    <property type="molecule type" value="Genomic_DNA"/>
</dbReference>
<organism evidence="1 2">
    <name type="scientific">Acacia crassicarpa</name>
    <name type="common">northern wattle</name>
    <dbReference type="NCBI Taxonomy" id="499986"/>
    <lineage>
        <taxon>Eukaryota</taxon>
        <taxon>Viridiplantae</taxon>
        <taxon>Streptophyta</taxon>
        <taxon>Embryophyta</taxon>
        <taxon>Tracheophyta</taxon>
        <taxon>Spermatophyta</taxon>
        <taxon>Magnoliopsida</taxon>
        <taxon>eudicotyledons</taxon>
        <taxon>Gunneridae</taxon>
        <taxon>Pentapetalae</taxon>
        <taxon>rosids</taxon>
        <taxon>fabids</taxon>
        <taxon>Fabales</taxon>
        <taxon>Fabaceae</taxon>
        <taxon>Caesalpinioideae</taxon>
        <taxon>mimosoid clade</taxon>
        <taxon>Acacieae</taxon>
        <taxon>Acacia</taxon>
    </lineage>
</organism>
<gene>
    <name evidence="1" type="ORF">QN277_021840</name>
</gene>
<evidence type="ECO:0000313" key="2">
    <source>
        <dbReference type="Proteomes" id="UP001293593"/>
    </source>
</evidence>
<dbReference type="AlphaFoldDB" id="A0AAE1JR23"/>
<name>A0AAE1JR23_9FABA</name>
<reference evidence="1" key="1">
    <citation type="submission" date="2023-10" db="EMBL/GenBank/DDBJ databases">
        <title>Chromosome-level genome of the transformable northern wattle, Acacia crassicarpa.</title>
        <authorList>
            <person name="Massaro I."/>
            <person name="Sinha N.R."/>
            <person name="Poethig S."/>
            <person name="Leichty A.R."/>
        </authorList>
    </citation>
    <scope>NUCLEOTIDE SEQUENCE</scope>
    <source>
        <strain evidence="1">Acra3RX</strain>
        <tissue evidence="1">Leaf</tissue>
    </source>
</reference>